<dbReference type="GO" id="GO:0015629">
    <property type="term" value="C:actin cytoskeleton"/>
    <property type="evidence" value="ECO:0007669"/>
    <property type="project" value="InterPro"/>
</dbReference>
<reference evidence="4 5" key="1">
    <citation type="journal article" date="2016" name="G3 (Bethesda)">
        <title>First Draft Assembly and Annotation of the Genome of a California Endemic Oak Quercus lobata Nee (Fagaceae).</title>
        <authorList>
            <person name="Sork V.L."/>
            <person name="Fitz-Gibbon S.T."/>
            <person name="Puiu D."/>
            <person name="Crepeau M."/>
            <person name="Gugger P.F."/>
            <person name="Sherman R."/>
            <person name="Stevens K."/>
            <person name="Langley C.H."/>
            <person name="Pellegrini M."/>
            <person name="Salzberg S.L."/>
        </authorList>
    </citation>
    <scope>NUCLEOTIDE SEQUENCE [LARGE SCALE GENOMIC DNA]</scope>
    <source>
        <strain evidence="4 5">cv. SW786</strain>
    </source>
</reference>
<name>A0A7N2MI18_QUELO</name>
<evidence type="ECO:0000313" key="5">
    <source>
        <dbReference type="Proteomes" id="UP000594261"/>
    </source>
</evidence>
<evidence type="ECO:0000256" key="2">
    <source>
        <dbReference type="ARBA" id="ARBA00023203"/>
    </source>
</evidence>
<keyword evidence="2" id="KW-0009">Actin-binding</keyword>
<dbReference type="GO" id="GO:0003779">
    <property type="term" value="F:actin binding"/>
    <property type="evidence" value="ECO:0007669"/>
    <property type="project" value="UniProtKB-KW"/>
</dbReference>
<reference evidence="4" key="2">
    <citation type="submission" date="2021-01" db="UniProtKB">
        <authorList>
            <consortium name="EnsemblPlants"/>
        </authorList>
    </citation>
    <scope>IDENTIFICATION</scope>
</reference>
<dbReference type="SUPFAM" id="SSF55753">
    <property type="entry name" value="Actin depolymerizing proteins"/>
    <property type="match status" value="1"/>
</dbReference>
<dbReference type="Gene3D" id="3.40.20.10">
    <property type="entry name" value="Severin"/>
    <property type="match status" value="1"/>
</dbReference>
<dbReference type="InterPro" id="IPR029006">
    <property type="entry name" value="ADF-H/Gelsolin-like_dom_sf"/>
</dbReference>
<dbReference type="Gramene" id="QL09p014158:mrna">
    <property type="protein sequence ID" value="QL09p014158:mrna"/>
    <property type="gene ID" value="QL09p014158"/>
</dbReference>
<dbReference type="AlphaFoldDB" id="A0A7N2MI18"/>
<dbReference type="InterPro" id="IPR017904">
    <property type="entry name" value="ADF/Cofilin"/>
</dbReference>
<keyword evidence="5" id="KW-1185">Reference proteome</keyword>
<organism evidence="4 5">
    <name type="scientific">Quercus lobata</name>
    <name type="common">Valley oak</name>
    <dbReference type="NCBI Taxonomy" id="97700"/>
    <lineage>
        <taxon>Eukaryota</taxon>
        <taxon>Viridiplantae</taxon>
        <taxon>Streptophyta</taxon>
        <taxon>Embryophyta</taxon>
        <taxon>Tracheophyta</taxon>
        <taxon>Spermatophyta</taxon>
        <taxon>Magnoliopsida</taxon>
        <taxon>eudicotyledons</taxon>
        <taxon>Gunneridae</taxon>
        <taxon>Pentapetalae</taxon>
        <taxon>rosids</taxon>
        <taxon>fabids</taxon>
        <taxon>Fagales</taxon>
        <taxon>Fagaceae</taxon>
        <taxon>Quercus</taxon>
    </lineage>
</organism>
<feature type="domain" description="ADF-H" evidence="3">
    <location>
        <begin position="97"/>
        <end position="178"/>
    </location>
</feature>
<dbReference type="EnsemblPlants" id="QL09p014158:mrna">
    <property type="protein sequence ID" value="QL09p014158:mrna"/>
    <property type="gene ID" value="QL09p014158"/>
</dbReference>
<dbReference type="InterPro" id="IPR002108">
    <property type="entry name" value="ADF-H"/>
</dbReference>
<dbReference type="Pfam" id="PF00241">
    <property type="entry name" value="Cofilin_ADF"/>
    <property type="match status" value="1"/>
</dbReference>
<protein>
    <recommendedName>
        <fullName evidence="3">ADF-H domain-containing protein</fullName>
    </recommendedName>
</protein>
<evidence type="ECO:0000256" key="1">
    <source>
        <dbReference type="ARBA" id="ARBA00006844"/>
    </source>
</evidence>
<sequence>MASCPVLSCSAPASMTVHLPACLARVQLLATCSRESPASPSRDTLFSCTLLSKLHSISLTTLTSNPPKYRRVFSELRQSRLRSEKSPRKVASLLPSSLALSSPQSEKEGHFKVPFGHVSFIIFKIENQEVVEKLGIPDEAYEDFTTSQPASERCFAVFNFDFITDQSFQKSKLFFIAW</sequence>
<dbReference type="EMBL" id="LRBV02000009">
    <property type="status" value="NOT_ANNOTATED_CDS"/>
    <property type="molecule type" value="Genomic_DNA"/>
</dbReference>
<evidence type="ECO:0000259" key="3">
    <source>
        <dbReference type="PROSITE" id="PS51263"/>
    </source>
</evidence>
<dbReference type="GO" id="GO:0030042">
    <property type="term" value="P:actin filament depolymerization"/>
    <property type="evidence" value="ECO:0007669"/>
    <property type="project" value="InterPro"/>
</dbReference>
<accession>A0A7N2MI18</accession>
<dbReference type="PANTHER" id="PTHR11913">
    <property type="entry name" value="COFILIN-RELATED"/>
    <property type="match status" value="1"/>
</dbReference>
<dbReference type="Proteomes" id="UP000594261">
    <property type="component" value="Chromosome 9"/>
</dbReference>
<dbReference type="InParanoid" id="A0A7N2MI18"/>
<dbReference type="PROSITE" id="PS51263">
    <property type="entry name" value="ADF_H"/>
    <property type="match status" value="1"/>
</dbReference>
<proteinExistence type="inferred from homology"/>
<comment type="similarity">
    <text evidence="1">Belongs to the actin-binding proteins ADF family.</text>
</comment>
<evidence type="ECO:0000313" key="4">
    <source>
        <dbReference type="EnsemblPlants" id="QL09p014158:mrna"/>
    </source>
</evidence>